<dbReference type="EMBL" id="KN831962">
    <property type="protein sequence ID" value="KIO06620.1"/>
    <property type="molecule type" value="Genomic_DNA"/>
</dbReference>
<dbReference type="HOGENOM" id="CLU_2292829_0_0_1"/>
<gene>
    <name evidence="1" type="ORF">M404DRAFT_437288</name>
</gene>
<dbReference type="AlphaFoldDB" id="A0A0C3P0J5"/>
<dbReference type="InParanoid" id="A0A0C3P0J5"/>
<reference evidence="2" key="2">
    <citation type="submission" date="2015-01" db="EMBL/GenBank/DDBJ databases">
        <title>Evolutionary Origins and Diversification of the Mycorrhizal Mutualists.</title>
        <authorList>
            <consortium name="DOE Joint Genome Institute"/>
            <consortium name="Mycorrhizal Genomics Consortium"/>
            <person name="Kohler A."/>
            <person name="Kuo A."/>
            <person name="Nagy L.G."/>
            <person name="Floudas D."/>
            <person name="Copeland A."/>
            <person name="Barry K.W."/>
            <person name="Cichocki N."/>
            <person name="Veneault-Fourrey C."/>
            <person name="LaButti K."/>
            <person name="Lindquist E.A."/>
            <person name="Lipzen A."/>
            <person name="Lundell T."/>
            <person name="Morin E."/>
            <person name="Murat C."/>
            <person name="Riley R."/>
            <person name="Ohm R."/>
            <person name="Sun H."/>
            <person name="Tunlid A."/>
            <person name="Henrissat B."/>
            <person name="Grigoriev I.V."/>
            <person name="Hibbett D.S."/>
            <person name="Martin F."/>
        </authorList>
    </citation>
    <scope>NUCLEOTIDE SEQUENCE [LARGE SCALE GENOMIC DNA]</scope>
    <source>
        <strain evidence="2">Marx 270</strain>
    </source>
</reference>
<protein>
    <submittedName>
        <fullName evidence="1">Uncharacterized protein</fullName>
    </submittedName>
</protein>
<keyword evidence="2" id="KW-1185">Reference proteome</keyword>
<name>A0A0C3P0J5_PISTI</name>
<sequence>MVRERDGCEIATTQWCWDQIWATSRVIFLVSLPRHGSKRRQLPTFARQIDWSHANSSARTHVFGLLNRSLYLQYFPEHVACSMHVASSLFSVTAIVIVNPM</sequence>
<dbReference type="Proteomes" id="UP000054217">
    <property type="component" value="Unassembled WGS sequence"/>
</dbReference>
<evidence type="ECO:0000313" key="2">
    <source>
        <dbReference type="Proteomes" id="UP000054217"/>
    </source>
</evidence>
<proteinExistence type="predicted"/>
<accession>A0A0C3P0J5</accession>
<organism evidence="1 2">
    <name type="scientific">Pisolithus tinctorius Marx 270</name>
    <dbReference type="NCBI Taxonomy" id="870435"/>
    <lineage>
        <taxon>Eukaryota</taxon>
        <taxon>Fungi</taxon>
        <taxon>Dikarya</taxon>
        <taxon>Basidiomycota</taxon>
        <taxon>Agaricomycotina</taxon>
        <taxon>Agaricomycetes</taxon>
        <taxon>Agaricomycetidae</taxon>
        <taxon>Boletales</taxon>
        <taxon>Sclerodermatineae</taxon>
        <taxon>Pisolithaceae</taxon>
        <taxon>Pisolithus</taxon>
    </lineage>
</organism>
<reference evidence="1 2" key="1">
    <citation type="submission" date="2014-04" db="EMBL/GenBank/DDBJ databases">
        <authorList>
            <consortium name="DOE Joint Genome Institute"/>
            <person name="Kuo A."/>
            <person name="Kohler A."/>
            <person name="Costa M.D."/>
            <person name="Nagy L.G."/>
            <person name="Floudas D."/>
            <person name="Copeland A."/>
            <person name="Barry K.W."/>
            <person name="Cichocki N."/>
            <person name="Veneault-Fourrey C."/>
            <person name="LaButti K."/>
            <person name="Lindquist E.A."/>
            <person name="Lipzen A."/>
            <person name="Lundell T."/>
            <person name="Morin E."/>
            <person name="Murat C."/>
            <person name="Sun H."/>
            <person name="Tunlid A."/>
            <person name="Henrissat B."/>
            <person name="Grigoriev I.V."/>
            <person name="Hibbett D.S."/>
            <person name="Martin F."/>
            <person name="Nordberg H.P."/>
            <person name="Cantor M.N."/>
            <person name="Hua S.X."/>
        </authorList>
    </citation>
    <scope>NUCLEOTIDE SEQUENCE [LARGE SCALE GENOMIC DNA]</scope>
    <source>
        <strain evidence="1 2">Marx 270</strain>
    </source>
</reference>
<evidence type="ECO:0000313" key="1">
    <source>
        <dbReference type="EMBL" id="KIO06620.1"/>
    </source>
</evidence>